<comment type="caution">
    <text evidence="2">The sequence shown here is derived from an EMBL/GenBank/DDBJ whole genome shotgun (WGS) entry which is preliminary data.</text>
</comment>
<proteinExistence type="predicted"/>
<reference evidence="2" key="1">
    <citation type="submission" date="2022-11" db="EMBL/GenBank/DDBJ databases">
        <authorList>
            <person name="Scott C."/>
            <person name="Bruce N."/>
        </authorList>
    </citation>
    <scope>NUCLEOTIDE SEQUENCE</scope>
</reference>
<feature type="compositionally biased region" description="Polar residues" evidence="1">
    <location>
        <begin position="35"/>
        <end position="64"/>
    </location>
</feature>
<dbReference type="Proteomes" id="UP000838763">
    <property type="component" value="Unassembled WGS sequence"/>
</dbReference>
<evidence type="ECO:0000256" key="1">
    <source>
        <dbReference type="SAM" id="MobiDB-lite"/>
    </source>
</evidence>
<keyword evidence="3" id="KW-1185">Reference proteome</keyword>
<dbReference type="EMBL" id="CALLCH030000011">
    <property type="protein sequence ID" value="CAI4214342.1"/>
    <property type="molecule type" value="Genomic_DNA"/>
</dbReference>
<feature type="region of interest" description="Disordered" evidence="1">
    <location>
        <begin position="1"/>
        <end position="97"/>
    </location>
</feature>
<evidence type="ECO:0000313" key="3">
    <source>
        <dbReference type="Proteomes" id="UP000838763"/>
    </source>
</evidence>
<gene>
    <name evidence="2" type="ORF">PPNO1_LOCUS4071</name>
</gene>
<accession>A0A9P1H2V9</accession>
<organism evidence="2 3">
    <name type="scientific">Parascedosporium putredinis</name>
    <dbReference type="NCBI Taxonomy" id="1442378"/>
    <lineage>
        <taxon>Eukaryota</taxon>
        <taxon>Fungi</taxon>
        <taxon>Dikarya</taxon>
        <taxon>Ascomycota</taxon>
        <taxon>Pezizomycotina</taxon>
        <taxon>Sordariomycetes</taxon>
        <taxon>Hypocreomycetidae</taxon>
        <taxon>Microascales</taxon>
        <taxon>Microascaceae</taxon>
        <taxon>Parascedosporium</taxon>
    </lineage>
</organism>
<dbReference type="AlphaFoldDB" id="A0A9P1H2V9"/>
<name>A0A9P1H2V9_9PEZI</name>
<sequence>MAATKGNSGHVPMVDTYADEAPPSYDASHPDANRSAASGSTAPTTNSQPRTHHMNTAAQPQRISRPSGRTLPSGYVEIPEPAQTPPLTRKGTAPPKT</sequence>
<protein>
    <submittedName>
        <fullName evidence="2">Uncharacterized protein</fullName>
    </submittedName>
</protein>
<evidence type="ECO:0000313" key="2">
    <source>
        <dbReference type="EMBL" id="CAI4214342.1"/>
    </source>
</evidence>